<organism evidence="2 3">
    <name type="scientific">Acetobacter tropicalis</name>
    <dbReference type="NCBI Taxonomy" id="104102"/>
    <lineage>
        <taxon>Bacteria</taxon>
        <taxon>Pseudomonadati</taxon>
        <taxon>Pseudomonadota</taxon>
        <taxon>Alphaproteobacteria</taxon>
        <taxon>Acetobacterales</taxon>
        <taxon>Acetobacteraceae</taxon>
        <taxon>Acetobacter</taxon>
    </lineage>
</organism>
<evidence type="ECO:0000259" key="1">
    <source>
        <dbReference type="Pfam" id="PF14213"/>
    </source>
</evidence>
<dbReference type="KEGG" id="ato:CIW82_13340"/>
<dbReference type="RefSeq" id="WP_097802456.1">
    <property type="nucleotide sequence ID" value="NZ_CP022699.1"/>
</dbReference>
<name>A0A291PJG0_9PROT</name>
<proteinExistence type="predicted"/>
<dbReference type="Proteomes" id="UP000220394">
    <property type="component" value="Chromosome"/>
</dbReference>
<accession>A0A291PJG0</accession>
<feature type="domain" description="DUF4325" evidence="1">
    <location>
        <begin position="25"/>
        <end position="90"/>
    </location>
</feature>
<protein>
    <recommendedName>
        <fullName evidence="1">DUF4325 domain-containing protein</fullName>
    </recommendedName>
</protein>
<dbReference type="InterPro" id="IPR025474">
    <property type="entry name" value="DUF4325"/>
</dbReference>
<dbReference type="EMBL" id="CP022699">
    <property type="protein sequence ID" value="ATJ91531.1"/>
    <property type="molecule type" value="Genomic_DNA"/>
</dbReference>
<evidence type="ECO:0000313" key="3">
    <source>
        <dbReference type="Proteomes" id="UP000220394"/>
    </source>
</evidence>
<reference evidence="2 3" key="1">
    <citation type="submission" date="2017-08" db="EMBL/GenBank/DDBJ databases">
        <title>Complete Genome Sequence of Acetobacter tropicalis Oregon-R-modENCODE STRAIN BDGP1, an acetic acid bacterium isolated from Drosophila melanogaster gut.</title>
        <authorList>
            <person name="Wan K.H."/>
            <person name="Yu C."/>
            <person name="Park S."/>
            <person name="Hammonds A.S."/>
            <person name="Booth B.W."/>
            <person name="Celniker S.E."/>
        </authorList>
    </citation>
    <scope>NUCLEOTIDE SEQUENCE [LARGE SCALE GENOMIC DNA]</scope>
    <source>
        <strain evidence="2 3">BDGP1</strain>
    </source>
</reference>
<dbReference type="Pfam" id="PF14213">
    <property type="entry name" value="DUF4325"/>
    <property type="match status" value="1"/>
</dbReference>
<sequence length="113" mass="12935">MYQIKIAKDFSRTPGGRHKRLGPASGEEFRDVLVQTLKMHPNENIEIIFDGAEGYGSSFLEEAFGGLVRLNLFPDNIIRDRLILTANSPDFETYVSETKQYIRDAISRKSIRR</sequence>
<evidence type="ECO:0000313" key="2">
    <source>
        <dbReference type="EMBL" id="ATJ91531.1"/>
    </source>
</evidence>
<dbReference type="AlphaFoldDB" id="A0A291PJG0"/>
<gene>
    <name evidence="2" type="ORF">CIW82_13340</name>
</gene>